<evidence type="ECO:0000256" key="9">
    <source>
        <dbReference type="ARBA" id="ARBA00024784"/>
    </source>
</evidence>
<dbReference type="GO" id="GO:0051301">
    <property type="term" value="P:cell division"/>
    <property type="evidence" value="ECO:0007669"/>
    <property type="project" value="UniProtKB-KW"/>
</dbReference>
<dbReference type="Pfam" id="PF17854">
    <property type="entry name" value="FtsK_alpha"/>
    <property type="match status" value="1"/>
</dbReference>
<feature type="compositionally biased region" description="Low complexity" evidence="12">
    <location>
        <begin position="181"/>
        <end position="190"/>
    </location>
</feature>
<evidence type="ECO:0000256" key="10">
    <source>
        <dbReference type="ARBA" id="ARBA00025923"/>
    </source>
</evidence>
<dbReference type="GO" id="GO:0005886">
    <property type="term" value="C:plasma membrane"/>
    <property type="evidence" value="ECO:0007669"/>
    <property type="project" value="UniProtKB-SubCell"/>
</dbReference>
<feature type="domain" description="FtsK" evidence="14">
    <location>
        <begin position="1301"/>
        <end position="1510"/>
    </location>
</feature>
<comment type="caution">
    <text evidence="15">The sequence shown here is derived from an EMBL/GenBank/DDBJ whole genome shotgun (WGS) entry which is preliminary data.</text>
</comment>
<dbReference type="GO" id="GO:0005524">
    <property type="term" value="F:ATP binding"/>
    <property type="evidence" value="ECO:0007669"/>
    <property type="project" value="UniProtKB-UniRule"/>
</dbReference>
<feature type="compositionally biased region" description="Low complexity" evidence="12">
    <location>
        <begin position="1072"/>
        <end position="1145"/>
    </location>
</feature>
<evidence type="ECO:0000256" key="4">
    <source>
        <dbReference type="ARBA" id="ARBA00022741"/>
    </source>
</evidence>
<feature type="binding site" evidence="11">
    <location>
        <begin position="1318"/>
        <end position="1325"/>
    </location>
    <ligand>
        <name>ATP</name>
        <dbReference type="ChEBI" id="CHEBI:30616"/>
    </ligand>
</feature>
<feature type="region of interest" description="Disordered" evidence="12">
    <location>
        <begin position="136"/>
        <end position="272"/>
    </location>
</feature>
<protein>
    <submittedName>
        <fullName evidence="15">Cell division protein FtsK</fullName>
    </submittedName>
</protein>
<feature type="compositionally biased region" description="Low complexity" evidence="12">
    <location>
        <begin position="805"/>
        <end position="823"/>
    </location>
</feature>
<dbReference type="InterPro" id="IPR027417">
    <property type="entry name" value="P-loop_NTPase"/>
</dbReference>
<keyword evidence="8" id="KW-0131">Cell cycle</keyword>
<dbReference type="Pfam" id="PF09397">
    <property type="entry name" value="FtsK_gamma"/>
    <property type="match status" value="1"/>
</dbReference>
<feature type="transmembrane region" description="Helical" evidence="13">
    <location>
        <begin position="6"/>
        <end position="28"/>
    </location>
</feature>
<comment type="subunit">
    <text evidence="10">Homohexamer. Forms a ring that surrounds DNA.</text>
</comment>
<dbReference type="InterPro" id="IPR036390">
    <property type="entry name" value="WH_DNA-bd_sf"/>
</dbReference>
<evidence type="ECO:0000256" key="13">
    <source>
        <dbReference type="SAM" id="Phobius"/>
    </source>
</evidence>
<feature type="compositionally biased region" description="Gly residues" evidence="12">
    <location>
        <begin position="213"/>
        <end position="227"/>
    </location>
</feature>
<dbReference type="FunFam" id="3.40.50.300:FF:000209">
    <property type="entry name" value="Cell division protein FtsK"/>
    <property type="match status" value="1"/>
</dbReference>
<accession>A0A7X9ZYC5</accession>
<dbReference type="InterPro" id="IPR036388">
    <property type="entry name" value="WH-like_DNA-bd_sf"/>
</dbReference>
<dbReference type="GO" id="GO:0007059">
    <property type="term" value="P:chromosome segregation"/>
    <property type="evidence" value="ECO:0007669"/>
    <property type="project" value="UniProtKB-KW"/>
</dbReference>
<dbReference type="SMART" id="SM00843">
    <property type="entry name" value="Ftsk_gamma"/>
    <property type="match status" value="1"/>
</dbReference>
<feature type="region of interest" description="Disordered" evidence="12">
    <location>
        <begin position="328"/>
        <end position="350"/>
    </location>
</feature>
<keyword evidence="7" id="KW-0238">DNA-binding</keyword>
<feature type="compositionally biased region" description="Low complexity" evidence="12">
    <location>
        <begin position="245"/>
        <end position="263"/>
    </location>
</feature>
<name>A0A7X9ZYC5_9BURK</name>
<dbReference type="Gene3D" id="1.10.10.10">
    <property type="entry name" value="Winged helix-like DNA-binding domain superfamily/Winged helix DNA-binding domain"/>
    <property type="match status" value="1"/>
</dbReference>
<evidence type="ECO:0000313" key="16">
    <source>
        <dbReference type="Proteomes" id="UP000583127"/>
    </source>
</evidence>
<evidence type="ECO:0000256" key="12">
    <source>
        <dbReference type="SAM" id="MobiDB-lite"/>
    </source>
</evidence>
<dbReference type="InterPro" id="IPR041027">
    <property type="entry name" value="FtsK_alpha"/>
</dbReference>
<reference evidence="15 16" key="1">
    <citation type="submission" date="2020-04" db="EMBL/GenBank/DDBJ databases">
        <title>Paraburkholderia sp. G-4-1-8 isolated from soil.</title>
        <authorList>
            <person name="Dahal R.H."/>
        </authorList>
    </citation>
    <scope>NUCLEOTIDE SEQUENCE [LARGE SCALE GENOMIC DNA]</scope>
    <source>
        <strain evidence="15 16">G-4-1-8</strain>
    </source>
</reference>
<dbReference type="SUPFAM" id="SSF52540">
    <property type="entry name" value="P-loop containing nucleoside triphosphate hydrolases"/>
    <property type="match status" value="1"/>
</dbReference>
<feature type="region of interest" description="Disordered" evidence="12">
    <location>
        <begin position="1008"/>
        <end position="1047"/>
    </location>
</feature>
<keyword evidence="4 11" id="KW-0547">Nucleotide-binding</keyword>
<feature type="compositionally biased region" description="Low complexity" evidence="12">
    <location>
        <begin position="968"/>
        <end position="979"/>
    </location>
</feature>
<evidence type="ECO:0000256" key="6">
    <source>
        <dbReference type="ARBA" id="ARBA00022840"/>
    </source>
</evidence>
<feature type="region of interest" description="Disordered" evidence="12">
    <location>
        <begin position="787"/>
        <end position="857"/>
    </location>
</feature>
<dbReference type="InterPro" id="IPR003593">
    <property type="entry name" value="AAA+_ATPase"/>
</dbReference>
<evidence type="ECO:0000256" key="7">
    <source>
        <dbReference type="ARBA" id="ARBA00023125"/>
    </source>
</evidence>
<evidence type="ECO:0000256" key="8">
    <source>
        <dbReference type="ARBA" id="ARBA00023306"/>
    </source>
</evidence>
<feature type="compositionally biased region" description="Low complexity" evidence="12">
    <location>
        <begin position="904"/>
        <end position="919"/>
    </location>
</feature>
<dbReference type="Gene3D" id="3.40.50.300">
    <property type="entry name" value="P-loop containing nucleotide triphosphate hydrolases"/>
    <property type="match status" value="1"/>
</dbReference>
<dbReference type="InterPro" id="IPR018541">
    <property type="entry name" value="Ftsk_gamma"/>
</dbReference>
<evidence type="ECO:0000313" key="15">
    <source>
        <dbReference type="EMBL" id="NML33024.1"/>
    </source>
</evidence>
<evidence type="ECO:0000256" key="1">
    <source>
        <dbReference type="ARBA" id="ARBA00004533"/>
    </source>
</evidence>
<gene>
    <name evidence="15" type="ORF">HHL14_19575</name>
</gene>
<dbReference type="GO" id="GO:0003677">
    <property type="term" value="F:DNA binding"/>
    <property type="evidence" value="ECO:0007669"/>
    <property type="project" value="UniProtKB-KW"/>
</dbReference>
<dbReference type="InterPro" id="IPR002543">
    <property type="entry name" value="FtsK_dom"/>
</dbReference>
<keyword evidence="16" id="KW-1185">Reference proteome</keyword>
<evidence type="ECO:0000256" key="2">
    <source>
        <dbReference type="ARBA" id="ARBA00006474"/>
    </source>
</evidence>
<feature type="region of interest" description="Disordered" evidence="12">
    <location>
        <begin position="380"/>
        <end position="447"/>
    </location>
</feature>
<feature type="transmembrane region" description="Helical" evidence="13">
    <location>
        <begin position="80"/>
        <end position="102"/>
    </location>
</feature>
<keyword evidence="5" id="KW-0159">Chromosome partition</keyword>
<dbReference type="SUPFAM" id="SSF46785">
    <property type="entry name" value="Winged helix' DNA-binding domain"/>
    <property type="match status" value="1"/>
</dbReference>
<dbReference type="CDD" id="cd01127">
    <property type="entry name" value="TrwB_TraG_TraD_VirD4"/>
    <property type="match status" value="1"/>
</dbReference>
<keyword evidence="3 15" id="KW-0132">Cell division</keyword>
<feature type="region of interest" description="Disordered" evidence="12">
    <location>
        <begin position="968"/>
        <end position="992"/>
    </location>
</feature>
<dbReference type="EMBL" id="JABBFZ010000012">
    <property type="protein sequence ID" value="NML33024.1"/>
    <property type="molecule type" value="Genomic_DNA"/>
</dbReference>
<dbReference type="Pfam" id="PF01580">
    <property type="entry name" value="FtsK_SpoIIIE"/>
    <property type="match status" value="1"/>
</dbReference>
<comment type="function">
    <text evidence="9">Essential cell division protein that coordinates cell division and chromosome segregation. The N-terminus is involved in assembly of the cell-division machinery. The C-terminus functions as a DNA motor that moves dsDNA in an ATP-dependent manner towards the dif recombination site, which is located within the replication terminus region. Translocation stops specifically at Xer-dif sites, where FtsK interacts with the Xer recombinase, allowing activation of chromosome unlinking by recombination. FtsK orienting polar sequences (KOPS) guide the direction of DNA translocation. FtsK can remove proteins from DNA as it translocates, but translocation stops specifically at XerCD-dif site, thereby preventing removal of XerC and XerD from dif.</text>
</comment>
<feature type="compositionally biased region" description="Low complexity" evidence="12">
    <location>
        <begin position="848"/>
        <end position="857"/>
    </location>
</feature>
<dbReference type="SMART" id="SM00382">
    <property type="entry name" value="AAA"/>
    <property type="match status" value="1"/>
</dbReference>
<keyword evidence="13" id="KW-1133">Transmembrane helix</keyword>
<dbReference type="PANTHER" id="PTHR22683">
    <property type="entry name" value="SPORULATION PROTEIN RELATED"/>
    <property type="match status" value="1"/>
</dbReference>
<feature type="compositionally biased region" description="Low complexity" evidence="12">
    <location>
        <begin position="1026"/>
        <end position="1047"/>
    </location>
</feature>
<organism evidence="15 16">
    <name type="scientific">Paraburkholderia antibiotica</name>
    <dbReference type="NCBI Taxonomy" id="2728839"/>
    <lineage>
        <taxon>Bacteria</taxon>
        <taxon>Pseudomonadati</taxon>
        <taxon>Pseudomonadota</taxon>
        <taxon>Betaproteobacteria</taxon>
        <taxon>Burkholderiales</taxon>
        <taxon>Burkholderiaceae</taxon>
        <taxon>Paraburkholderia</taxon>
    </lineage>
</organism>
<feature type="region of interest" description="Disordered" evidence="12">
    <location>
        <begin position="1072"/>
        <end position="1148"/>
    </location>
</feature>
<keyword evidence="13" id="KW-0812">Transmembrane</keyword>
<feature type="compositionally biased region" description="Basic and acidic residues" evidence="12">
    <location>
        <begin position="787"/>
        <end position="801"/>
    </location>
</feature>
<comment type="similarity">
    <text evidence="2">Belongs to the FtsK/SpoIIIE/SftA family.</text>
</comment>
<evidence type="ECO:0000256" key="5">
    <source>
        <dbReference type="ARBA" id="ARBA00022829"/>
    </source>
</evidence>
<comment type="subcellular location">
    <subcellularLocation>
        <location evidence="1">Cell inner membrane</location>
    </subcellularLocation>
</comment>
<evidence type="ECO:0000256" key="3">
    <source>
        <dbReference type="ARBA" id="ARBA00022618"/>
    </source>
</evidence>
<dbReference type="PANTHER" id="PTHR22683:SF41">
    <property type="entry name" value="DNA TRANSLOCASE FTSK"/>
    <property type="match status" value="1"/>
</dbReference>
<evidence type="ECO:0000259" key="14">
    <source>
        <dbReference type="PROSITE" id="PS50901"/>
    </source>
</evidence>
<keyword evidence="6 11" id="KW-0067">ATP-binding</keyword>
<proteinExistence type="inferred from homology"/>
<feature type="transmembrane region" description="Helical" evidence="13">
    <location>
        <begin position="40"/>
        <end position="60"/>
    </location>
</feature>
<dbReference type="InterPro" id="IPR050206">
    <property type="entry name" value="FtsK/SpoIIIE/SftA"/>
</dbReference>
<feature type="region of interest" description="Disordered" evidence="12">
    <location>
        <begin position="904"/>
        <end position="923"/>
    </location>
</feature>
<sequence length="1656" mass="169130">MHTVVFGWFGGSAVWFIPLLWRLVKSVLPGGAGLRGPGTIRLWLGFVCVLIASCTLEGTLLDLTGVNGFGHALAAGFGHLLGHIGTPLAALALLLISLPWLIDFRWSDVAMWADGAFGLGLSRGLAKRDEEARRYRTVDDDAPSHAMPATNTMAPKTSRGRYARPTVWRPPAGGRGGRDGAGSVAGATAAGLGGSQDAAARGVGSGWRADGSSGMGAGTGTGTGAGMTRGSAKPVEPVLRTGTIATPRSAASAYSSSTRTRTPGTDKAADPFADKVAGKAATPFVPTEPVAPAGWLRPTETRANAPLAGAAGGSGGSGLAAGAATGAAAPARDGAPQIGRRAAGEQRPATSFGSSAALAATAAAASGVSPRAAQAMAGRSSASGAGIGMTSGSVHAATRGNRPSAPSPQRPADGTAPLNRGATPRQPLQMTRNNGVMPPSSARRNAPTFTRPLANASQVTPPASVQETLRSIAENTARWTDMAGVSLARSRGAENAKVGEVESAALGLDAAALPTDAAAVDQVGTLAAEPAQQVVGEAVEAESVNAAMQLPVEAAAVARVEAAPLEKALSEAHSANAIQSPVEMATVAPVEVTLPEAALDEAHSPNAIQSPVEAAAVAPVGAAPLEAALGAAHRADASQPPVEVTAVARVEAAPLEAAWDAAHRTDAIQPRVEAAAVAPIETAPTAAALDPAHNADATPSIVDTPIEVDTVPVAQWPTEPPIIHVPPTVAPQPMSAVEPVAQMAAEVAAAVTTTAAAIEPVTKTAPQHPTSASPSTSFQRFAARLHEEARQEDARIERESTKPVASIASESPASQESQESQPSPTLPHIAQTETTSQPVSEPAAPSHATTQTTAEPTTTVVPAPWQDEATPAAESGAHVAAATAQPLAPVAVSTAEPVAVVPTVPTQPAQPTQPAEPLQPMQPAAPTAELVIDKALVPWESKLGPAAAQRATAQSHDSQPIAAEPDVAPVSAPEAMPASSPAPAPTTVPTQTTVTPNVVRVPGFVAPVTSVDSSTGEDRASIAGIPASEPSSAAAATPTQPPTQATVPAAPAAELAPAASVPSLSEVPAPEVSASQLASTTSAAPTSTSPLPTPAAYPTAQTAQAITQPDGQPATEPSPATPSAEPTTEPSPAAAATEPPAARAPLRGHAPVNGFEFHAPAASMVELPTLDLLAPADADIEPISDERLRETGQLIEQRLQEFKVPVTVVGASAGPVITRFEVEPALGVRGSQIVGLMKDLSRGLGLTSIRVVETIPGKTCMGLELPNAKRQTIRLSEILEASVYQNSHSQLTLAMGKDITGHPVVADLAKAPHMLVAGTTGSGKSVAINAMICSLLFKATPEEVRLIMIDPKMLELSVYEGIPHLLAPVVTDMKLAANALNWCVGEMEKRYRLMSAVGVRNLAGFNQKIRDTEAKGKKLGNPFSLTPDAPEPLAPLPLIVVVIDELADLMMVAGKKIEELIARLAQKARAAGIHLILATQRPSVDVITGLIKANIPTRVAFQVSSKIDSRTILDQMGAESLLGQGDMLFLPPGTGYPQRVHGAFVADEEVHAIVEYLKQFGEPQYEEGILDGPAAEGGAAQDLFGESPDAEADPLYDEAVAFVVRTRRASISSVQRQLRIGYNRAARLVEQMETAGLVSAMSINGSREVLAPGPAE</sequence>
<dbReference type="PROSITE" id="PS50901">
    <property type="entry name" value="FTSK"/>
    <property type="match status" value="1"/>
</dbReference>
<dbReference type="Proteomes" id="UP000583127">
    <property type="component" value="Unassembled WGS sequence"/>
</dbReference>
<evidence type="ECO:0000256" key="11">
    <source>
        <dbReference type="PROSITE-ProRule" id="PRU00289"/>
    </source>
</evidence>
<keyword evidence="13" id="KW-0472">Membrane</keyword>
<dbReference type="Gene3D" id="3.30.980.40">
    <property type="match status" value="1"/>
</dbReference>